<proteinExistence type="predicted"/>
<accession>A0A4R8WUS8</accession>
<evidence type="ECO:0000313" key="3">
    <source>
        <dbReference type="Proteomes" id="UP000298412"/>
    </source>
</evidence>
<dbReference type="PROSITE" id="PS50994">
    <property type="entry name" value="INTEGRASE"/>
    <property type="match status" value="1"/>
</dbReference>
<dbReference type="AlphaFoldDB" id="A0A4R8WUS8"/>
<evidence type="ECO:0000259" key="1">
    <source>
        <dbReference type="PROSITE" id="PS50994"/>
    </source>
</evidence>
<dbReference type="Proteomes" id="UP000298412">
    <property type="component" value="Unassembled WGS sequence"/>
</dbReference>
<organism evidence="2 3">
    <name type="scientific">Cryobacterium algoritolerans</name>
    <dbReference type="NCBI Taxonomy" id="1259184"/>
    <lineage>
        <taxon>Bacteria</taxon>
        <taxon>Bacillati</taxon>
        <taxon>Actinomycetota</taxon>
        <taxon>Actinomycetes</taxon>
        <taxon>Micrococcales</taxon>
        <taxon>Microbacteriaceae</taxon>
        <taxon>Cryobacterium</taxon>
    </lineage>
</organism>
<name>A0A4R8WUS8_9MICO</name>
<sequence length="441" mass="48301">MLSEEDDVDIHALKRQGMTISEIARRTDHDRKTIRAYIAGQRIPGVRQRAAPDPFDAFIDYVTARLTEDPHLWAATLLDELVPLGFEGSYQTLTRKIRDRSLRPACTACAHVTKRPNAIIEHPPGEETQFDWVELPDAPAGWAFPTKRAYVLVGSLAHSGVWRAVISPSMDLPHLLAAMTVLLSLLGGVTKSWRFDRMSTVLKAGTSDLTPMFAAFSKHHAVTVVACRPRSGNRKGVVEKNNHTAAQRWWRNLPDDVTLEQAQQRLTVFATGQDGRRREGRDGSTTAAVMFAAERLQPLPPTLFPVVVTEQRTATRQALIDWRGNRYSVPPELAAARVVVHQRLGATTIDIATISGVVLARHTVAEAGLGVTIRDSGHVTALETIALAAAPPGRPHRKKERIPPGTAARRAAMALTGATEPTTVISLAAYEAAAKNRNTLR</sequence>
<feature type="domain" description="Integrase catalytic" evidence="1">
    <location>
        <begin position="120"/>
        <end position="294"/>
    </location>
</feature>
<dbReference type="EMBL" id="SOFP01000031">
    <property type="protein sequence ID" value="TFC17424.1"/>
    <property type="molecule type" value="Genomic_DNA"/>
</dbReference>
<dbReference type="InterPro" id="IPR001584">
    <property type="entry name" value="Integrase_cat-core"/>
</dbReference>
<dbReference type="InterPro" id="IPR054353">
    <property type="entry name" value="IstA-like_C"/>
</dbReference>
<dbReference type="PANTHER" id="PTHR35004:SF6">
    <property type="entry name" value="TRANSPOSASE"/>
    <property type="match status" value="1"/>
</dbReference>
<dbReference type="OrthoDB" id="2065409at2"/>
<dbReference type="PANTHER" id="PTHR35004">
    <property type="entry name" value="TRANSPOSASE RV3428C-RELATED"/>
    <property type="match status" value="1"/>
</dbReference>
<dbReference type="RefSeq" id="WP_134566132.1">
    <property type="nucleotide sequence ID" value="NZ_SOFP01000031.1"/>
</dbReference>
<gene>
    <name evidence="2" type="ORF">E3O19_05935</name>
</gene>
<reference evidence="2 3" key="1">
    <citation type="submission" date="2019-03" db="EMBL/GenBank/DDBJ databases">
        <title>Genomics of glacier-inhabiting Cryobacterium strains.</title>
        <authorList>
            <person name="Liu Q."/>
            <person name="Xin Y.-H."/>
        </authorList>
    </citation>
    <scope>NUCLEOTIDE SEQUENCE [LARGE SCALE GENOMIC DNA]</scope>
    <source>
        <strain evidence="2 3">MDT1-3</strain>
    </source>
</reference>
<comment type="caution">
    <text evidence="2">The sequence shown here is derived from an EMBL/GenBank/DDBJ whole genome shotgun (WGS) entry which is preliminary data.</text>
</comment>
<evidence type="ECO:0000313" key="2">
    <source>
        <dbReference type="EMBL" id="TFC17424.1"/>
    </source>
</evidence>
<protein>
    <submittedName>
        <fullName evidence="2">Transposase</fullName>
    </submittedName>
</protein>
<keyword evidence="3" id="KW-1185">Reference proteome</keyword>
<dbReference type="GO" id="GO:0015074">
    <property type="term" value="P:DNA integration"/>
    <property type="evidence" value="ECO:0007669"/>
    <property type="project" value="InterPro"/>
</dbReference>
<dbReference type="Pfam" id="PF22483">
    <property type="entry name" value="Mu-transpos_C_2"/>
    <property type="match status" value="1"/>
</dbReference>